<dbReference type="EMBL" id="KQ979388">
    <property type="protein sequence ID" value="KYN21761.1"/>
    <property type="molecule type" value="Genomic_DNA"/>
</dbReference>
<reference evidence="2 3" key="1">
    <citation type="submission" date="2015-09" db="EMBL/GenBank/DDBJ databases">
        <title>Trachymyrmex cornetzi WGS genome.</title>
        <authorList>
            <person name="Nygaard S."/>
            <person name="Hu H."/>
            <person name="Boomsma J."/>
            <person name="Zhang G."/>
        </authorList>
    </citation>
    <scope>NUCLEOTIDE SEQUENCE [LARGE SCALE GENOMIC DNA]</scope>
    <source>
        <strain evidence="2">Tcor2-1</strain>
        <tissue evidence="2">Whole body</tissue>
    </source>
</reference>
<accession>A0A151J9S2</accession>
<name>A0A151J9S2_9HYME</name>
<evidence type="ECO:0000313" key="3">
    <source>
        <dbReference type="Proteomes" id="UP000078492"/>
    </source>
</evidence>
<dbReference type="AlphaFoldDB" id="A0A151J9S2"/>
<protein>
    <submittedName>
        <fullName evidence="2">Uncharacterized protein</fullName>
    </submittedName>
</protein>
<sequence>MSSSIRLPLAREIPKALSSWISFGCVRRRITGRVHGTAVYHQLPRCSCGSPYNSAATPSEPPFHRVNTSPRRRAAAACMRLTRKRSRSDSGSDTKKTLGPKFRDAPCNNPCISTGRKRHRVMYSGTTTEISGT</sequence>
<feature type="region of interest" description="Disordered" evidence="1">
    <location>
        <begin position="51"/>
        <end position="105"/>
    </location>
</feature>
<keyword evidence="3" id="KW-1185">Reference proteome</keyword>
<evidence type="ECO:0000313" key="2">
    <source>
        <dbReference type="EMBL" id="KYN21761.1"/>
    </source>
</evidence>
<proteinExistence type="predicted"/>
<evidence type="ECO:0000256" key="1">
    <source>
        <dbReference type="SAM" id="MobiDB-lite"/>
    </source>
</evidence>
<dbReference type="Proteomes" id="UP000078492">
    <property type="component" value="Unassembled WGS sequence"/>
</dbReference>
<organism evidence="2 3">
    <name type="scientific">Trachymyrmex cornetzi</name>
    <dbReference type="NCBI Taxonomy" id="471704"/>
    <lineage>
        <taxon>Eukaryota</taxon>
        <taxon>Metazoa</taxon>
        <taxon>Ecdysozoa</taxon>
        <taxon>Arthropoda</taxon>
        <taxon>Hexapoda</taxon>
        <taxon>Insecta</taxon>
        <taxon>Pterygota</taxon>
        <taxon>Neoptera</taxon>
        <taxon>Endopterygota</taxon>
        <taxon>Hymenoptera</taxon>
        <taxon>Apocrita</taxon>
        <taxon>Aculeata</taxon>
        <taxon>Formicoidea</taxon>
        <taxon>Formicidae</taxon>
        <taxon>Myrmicinae</taxon>
        <taxon>Trachymyrmex</taxon>
    </lineage>
</organism>
<gene>
    <name evidence="2" type="ORF">ALC57_05862</name>
</gene>
<feature type="compositionally biased region" description="Basic and acidic residues" evidence="1">
    <location>
        <begin position="87"/>
        <end position="104"/>
    </location>
</feature>